<sequence length="397" mass="43348">MAPTIFSGSLQAKKKSDLQEIALALRLSDQGTKDEIQGRIKKHLDKHQDALEDDPIFAGLFGRRKRSLQPQSIPLPSSGRFAPPAEASEKPRSSIGRQTLVLDPIKESTPPKDLRAVSSFLKQPISPHESSPSDSPRQLHTAAPSTLPALPASPVKTLMEHLPSPSKVKEVVKVKQQEALDNGQELLASVRLFLSNSRNIWSLSAICELVYIISTIVPWKSVQIPLSPKADSGLSMTVTYLPLVVFQTSAFWLVLLHWAIPTVLLPALAGCLISFNPNNTATANNIPPTAPFDPLSSSILRLALQYVYPYDTIASSANVVGLDVLGSKWRVVSASVGLGFAFAEAVLGAPHQAIEKTLINQESHRLAAYNLARNERENTPMRRALMAEEEQDEDEVE</sequence>
<proteinExistence type="predicted"/>
<organism evidence="2 3">
    <name type="scientific">Agrocybe pediades</name>
    <dbReference type="NCBI Taxonomy" id="84607"/>
    <lineage>
        <taxon>Eukaryota</taxon>
        <taxon>Fungi</taxon>
        <taxon>Dikarya</taxon>
        <taxon>Basidiomycota</taxon>
        <taxon>Agaricomycotina</taxon>
        <taxon>Agaricomycetes</taxon>
        <taxon>Agaricomycetidae</taxon>
        <taxon>Agaricales</taxon>
        <taxon>Agaricineae</taxon>
        <taxon>Strophariaceae</taxon>
        <taxon>Agrocybe</taxon>
    </lineage>
</organism>
<dbReference type="AlphaFoldDB" id="A0A8H4QJE1"/>
<dbReference type="PANTHER" id="PTHR41807:SF1">
    <property type="entry name" value="GLUTATHIONE TRANSFERASE 3"/>
    <property type="match status" value="1"/>
</dbReference>
<evidence type="ECO:0000313" key="3">
    <source>
        <dbReference type="Proteomes" id="UP000521872"/>
    </source>
</evidence>
<gene>
    <name evidence="2" type="ORF">D9613_003796</name>
</gene>
<dbReference type="EMBL" id="JAACJL010000057">
    <property type="protein sequence ID" value="KAF4611994.1"/>
    <property type="molecule type" value="Genomic_DNA"/>
</dbReference>
<feature type="compositionally biased region" description="Low complexity" evidence="1">
    <location>
        <begin position="68"/>
        <end position="78"/>
    </location>
</feature>
<dbReference type="InterPro" id="IPR038872">
    <property type="entry name" value="Put_GTT3"/>
</dbReference>
<name>A0A8H4QJE1_9AGAR</name>
<accession>A0A8H4QJE1</accession>
<dbReference type="GO" id="GO:0016020">
    <property type="term" value="C:membrane"/>
    <property type="evidence" value="ECO:0007669"/>
    <property type="project" value="TreeGrafter"/>
</dbReference>
<feature type="compositionally biased region" description="Basic and acidic residues" evidence="1">
    <location>
        <begin position="104"/>
        <end position="115"/>
    </location>
</feature>
<protein>
    <recommendedName>
        <fullName evidence="4">SAP domain-containing protein</fullName>
    </recommendedName>
</protein>
<feature type="compositionally biased region" description="Polar residues" evidence="1">
    <location>
        <begin position="128"/>
        <end position="138"/>
    </location>
</feature>
<dbReference type="PANTHER" id="PTHR41807">
    <property type="entry name" value="GLUTATHIONE TRANSFERASE 3"/>
    <property type="match status" value="1"/>
</dbReference>
<evidence type="ECO:0000313" key="2">
    <source>
        <dbReference type="EMBL" id="KAF4611994.1"/>
    </source>
</evidence>
<feature type="region of interest" description="Disordered" evidence="1">
    <location>
        <begin position="67"/>
        <end position="151"/>
    </location>
</feature>
<reference evidence="2 3" key="1">
    <citation type="submission" date="2019-12" db="EMBL/GenBank/DDBJ databases">
        <authorList>
            <person name="Floudas D."/>
            <person name="Bentzer J."/>
            <person name="Ahren D."/>
            <person name="Johansson T."/>
            <person name="Persson P."/>
            <person name="Tunlid A."/>
        </authorList>
    </citation>
    <scope>NUCLEOTIDE SEQUENCE [LARGE SCALE GENOMIC DNA]</scope>
    <source>
        <strain evidence="2 3">CBS 102.39</strain>
    </source>
</reference>
<evidence type="ECO:0000256" key="1">
    <source>
        <dbReference type="SAM" id="MobiDB-lite"/>
    </source>
</evidence>
<feature type="compositionally biased region" description="Low complexity" evidence="1">
    <location>
        <begin position="141"/>
        <end position="151"/>
    </location>
</feature>
<keyword evidence="3" id="KW-1185">Reference proteome</keyword>
<comment type="caution">
    <text evidence="2">The sequence shown here is derived from an EMBL/GenBank/DDBJ whole genome shotgun (WGS) entry which is preliminary data.</text>
</comment>
<evidence type="ECO:0008006" key="4">
    <source>
        <dbReference type="Google" id="ProtNLM"/>
    </source>
</evidence>
<dbReference type="Proteomes" id="UP000521872">
    <property type="component" value="Unassembled WGS sequence"/>
</dbReference>